<dbReference type="Proteomes" id="UP001303046">
    <property type="component" value="Unassembled WGS sequence"/>
</dbReference>
<protein>
    <recommendedName>
        <fullName evidence="4">Activin types I and II receptor domain protein</fullName>
    </recommendedName>
</protein>
<evidence type="ECO:0000256" key="1">
    <source>
        <dbReference type="SAM" id="Phobius"/>
    </source>
</evidence>
<gene>
    <name evidence="2" type="primary">Necator_chrV.g21196</name>
    <name evidence="2" type="ORF">RB195_016403</name>
</gene>
<proteinExistence type="predicted"/>
<keyword evidence="1" id="KW-0812">Transmembrane</keyword>
<name>A0ABR1E8Z5_NECAM</name>
<organism evidence="2 3">
    <name type="scientific">Necator americanus</name>
    <name type="common">Human hookworm</name>
    <dbReference type="NCBI Taxonomy" id="51031"/>
    <lineage>
        <taxon>Eukaryota</taxon>
        <taxon>Metazoa</taxon>
        <taxon>Ecdysozoa</taxon>
        <taxon>Nematoda</taxon>
        <taxon>Chromadorea</taxon>
        <taxon>Rhabditida</taxon>
        <taxon>Rhabditina</taxon>
        <taxon>Rhabditomorpha</taxon>
        <taxon>Strongyloidea</taxon>
        <taxon>Ancylostomatidae</taxon>
        <taxon>Bunostominae</taxon>
        <taxon>Necator</taxon>
    </lineage>
</organism>
<dbReference type="EMBL" id="JAVFWL010000005">
    <property type="protein sequence ID" value="KAK6759170.1"/>
    <property type="molecule type" value="Genomic_DNA"/>
</dbReference>
<evidence type="ECO:0008006" key="4">
    <source>
        <dbReference type="Google" id="ProtNLM"/>
    </source>
</evidence>
<keyword evidence="3" id="KW-1185">Reference proteome</keyword>
<feature type="transmembrane region" description="Helical" evidence="1">
    <location>
        <begin position="237"/>
        <end position="261"/>
    </location>
</feature>
<reference evidence="2 3" key="1">
    <citation type="submission" date="2023-08" db="EMBL/GenBank/DDBJ databases">
        <title>A Necator americanus chromosomal reference genome.</title>
        <authorList>
            <person name="Ilik V."/>
            <person name="Petrzelkova K.J."/>
            <person name="Pardy F."/>
            <person name="Fuh T."/>
            <person name="Niatou-Singa F.S."/>
            <person name="Gouil Q."/>
            <person name="Baker L."/>
            <person name="Ritchie M.E."/>
            <person name="Jex A.R."/>
            <person name="Gazzola D."/>
            <person name="Li H."/>
            <person name="Toshio Fujiwara R."/>
            <person name="Zhan B."/>
            <person name="Aroian R.V."/>
            <person name="Pafco B."/>
            <person name="Schwarz E.M."/>
        </authorList>
    </citation>
    <scope>NUCLEOTIDE SEQUENCE [LARGE SCALE GENOMIC DNA]</scope>
    <source>
        <strain evidence="2 3">Aroian</strain>
        <tissue evidence="2">Whole animal</tissue>
    </source>
</reference>
<keyword evidence="1" id="KW-0472">Membrane</keyword>
<keyword evidence="1" id="KW-1133">Transmembrane helix</keyword>
<evidence type="ECO:0000313" key="2">
    <source>
        <dbReference type="EMBL" id="KAK6759170.1"/>
    </source>
</evidence>
<accession>A0ABR1E8Z5</accession>
<comment type="caution">
    <text evidence="2">The sequence shown here is derived from an EMBL/GenBank/DDBJ whole genome shotgun (WGS) entry which is preliminary data.</text>
</comment>
<sequence length="286" mass="31920">MQTISSSSGSINAAKNKGHGRDRLGLSCCTGYPDGNDGSSMRIEIPMTVLHSIPFRQSNMGKSSFISYSLVLTYGLKMHNKLLTVFLAILFAPQALALICKFGRGAVVKSDETVRKYCVYYEEYPTDECNKTAIGRFGALSTLDEISGKCTAYHHTKHSHVVVACFCRTDGCNEMNSIVSLVRNSRQNPEQLPTIPGLWHVNPSFDARRRRELMRCLAYKDTHYLRSALGLKISQELIIFVVVVMSPIALFLILASFLLLCSGKSNKSKRKARKQYEESEDTSRSI</sequence>
<evidence type="ECO:0000313" key="3">
    <source>
        <dbReference type="Proteomes" id="UP001303046"/>
    </source>
</evidence>